<dbReference type="KEGG" id="lth:KLTH0F14806g"/>
<feature type="region of interest" description="Disordered" evidence="1">
    <location>
        <begin position="255"/>
        <end position="290"/>
    </location>
</feature>
<dbReference type="OMA" id="YRQCVQE"/>
<dbReference type="Proteomes" id="UP000002036">
    <property type="component" value="Chromosome F"/>
</dbReference>
<proteinExistence type="predicted"/>
<dbReference type="HOGENOM" id="CLU_059029_0_0_1"/>
<dbReference type="GeneID" id="8293058"/>
<dbReference type="SUPFAM" id="SSF103657">
    <property type="entry name" value="BAR/IMD domain-like"/>
    <property type="match status" value="1"/>
</dbReference>
<dbReference type="Gene3D" id="1.20.1270.60">
    <property type="entry name" value="Arfaptin homology (AH) domain/BAR domain"/>
    <property type="match status" value="1"/>
</dbReference>
<dbReference type="Pfam" id="PF10455">
    <property type="entry name" value="BAR_2"/>
    <property type="match status" value="1"/>
</dbReference>
<feature type="compositionally biased region" description="Basic and acidic residues" evidence="1">
    <location>
        <begin position="272"/>
        <end position="290"/>
    </location>
</feature>
<dbReference type="InterPro" id="IPR018859">
    <property type="entry name" value="BAR_dom-cont"/>
</dbReference>
<dbReference type="OrthoDB" id="5549748at2759"/>
<evidence type="ECO:0000313" key="2">
    <source>
        <dbReference type="EMBL" id="CAR24392.1"/>
    </source>
</evidence>
<gene>
    <name evidence="2" type="ordered locus">KLTH0F14806g</name>
</gene>
<evidence type="ECO:0000313" key="3">
    <source>
        <dbReference type="Proteomes" id="UP000002036"/>
    </source>
</evidence>
<dbReference type="eggNOG" id="ENOG502QZYP">
    <property type="taxonomic scope" value="Eukaryota"/>
</dbReference>
<dbReference type="RefSeq" id="XP_002554829.1">
    <property type="nucleotide sequence ID" value="XM_002554783.1"/>
</dbReference>
<dbReference type="AlphaFoldDB" id="C5DJA3"/>
<sequence>MSNYFGGFSLNKLTNSITNVAHKTQDTLSTAIANIQLDDPQAKLSLKARKHYLQETLGTIEDISKLPPQYQFLEKKCDSLEKVCRRMLVVTKTYEVEGYDYPPNLSESLSDWWSSNKEGLFGFVSSSKKEKKLEPAEDSKEALMPRSFAQAISKAAKDSGEVMTALKTEEQKASAEEDEEDEDITSLIKMFEAWSACQHNMDQSKAEMDALMVKEFNHKLTAFVEEKFKNARTLRKKVEDSRLKFDTMRYELKMAEEQGKTEEAAQQTESQKPQEDEAEASKDSDSSDEAQKLLEKLEDEFVSNTTEAVETMGEITDSAEIINLVKLFHNFQLIYYKQCVQNLETSINSLNELEGDEA</sequence>
<protein>
    <submittedName>
        <fullName evidence="2">KLTH0F14806p</fullName>
    </submittedName>
</protein>
<reference evidence="2 3" key="1">
    <citation type="journal article" date="2009" name="Genome Res.">
        <title>Comparative genomics of protoploid Saccharomycetaceae.</title>
        <authorList>
            <consortium name="The Genolevures Consortium"/>
            <person name="Souciet J.-L."/>
            <person name="Dujon B."/>
            <person name="Gaillardin C."/>
            <person name="Johnston M."/>
            <person name="Baret P.V."/>
            <person name="Cliften P."/>
            <person name="Sherman D.J."/>
            <person name="Weissenbach J."/>
            <person name="Westhof E."/>
            <person name="Wincker P."/>
            <person name="Jubin C."/>
            <person name="Poulain J."/>
            <person name="Barbe V."/>
            <person name="Segurens B."/>
            <person name="Artiguenave F."/>
            <person name="Anthouard V."/>
            <person name="Vacherie B."/>
            <person name="Val M.-E."/>
            <person name="Fulton R.S."/>
            <person name="Minx P."/>
            <person name="Wilson R."/>
            <person name="Durrens P."/>
            <person name="Jean G."/>
            <person name="Marck C."/>
            <person name="Martin T."/>
            <person name="Nikolski M."/>
            <person name="Rolland T."/>
            <person name="Seret M.-L."/>
            <person name="Casaregola S."/>
            <person name="Despons L."/>
            <person name="Fairhead C."/>
            <person name="Fischer G."/>
            <person name="Lafontaine I."/>
            <person name="Leh V."/>
            <person name="Lemaire M."/>
            <person name="de Montigny J."/>
            <person name="Neuveglise C."/>
            <person name="Thierry A."/>
            <person name="Blanc-Lenfle I."/>
            <person name="Bleykasten C."/>
            <person name="Diffels J."/>
            <person name="Fritsch E."/>
            <person name="Frangeul L."/>
            <person name="Goeffon A."/>
            <person name="Jauniaux N."/>
            <person name="Kachouri-Lafond R."/>
            <person name="Payen C."/>
            <person name="Potier S."/>
            <person name="Pribylova L."/>
            <person name="Ozanne C."/>
            <person name="Richard G.-F."/>
            <person name="Sacerdot C."/>
            <person name="Straub M.-L."/>
            <person name="Talla E."/>
        </authorList>
    </citation>
    <scope>NUCLEOTIDE SEQUENCE [LARGE SCALE GENOMIC DNA]</scope>
    <source>
        <strain evidence="3">ATCC 56472 / CBS 6340 / NRRL Y-8284</strain>
    </source>
</reference>
<keyword evidence="3" id="KW-1185">Reference proteome</keyword>
<evidence type="ECO:0000256" key="1">
    <source>
        <dbReference type="SAM" id="MobiDB-lite"/>
    </source>
</evidence>
<name>C5DJA3_LACTC</name>
<organism evidence="2 3">
    <name type="scientific">Lachancea thermotolerans (strain ATCC 56472 / CBS 6340 / NRRL Y-8284)</name>
    <name type="common">Yeast</name>
    <name type="synonym">Kluyveromyces thermotolerans</name>
    <dbReference type="NCBI Taxonomy" id="559295"/>
    <lineage>
        <taxon>Eukaryota</taxon>
        <taxon>Fungi</taxon>
        <taxon>Dikarya</taxon>
        <taxon>Ascomycota</taxon>
        <taxon>Saccharomycotina</taxon>
        <taxon>Saccharomycetes</taxon>
        <taxon>Saccharomycetales</taxon>
        <taxon>Saccharomycetaceae</taxon>
        <taxon>Lachancea</taxon>
    </lineage>
</organism>
<dbReference type="InterPro" id="IPR027267">
    <property type="entry name" value="AH/BAR_dom_sf"/>
</dbReference>
<dbReference type="InParanoid" id="C5DJA3"/>
<dbReference type="FunCoup" id="C5DJA3">
    <property type="interactions" value="39"/>
</dbReference>
<dbReference type="EMBL" id="CU928170">
    <property type="protein sequence ID" value="CAR24392.1"/>
    <property type="molecule type" value="Genomic_DNA"/>
</dbReference>
<accession>C5DJA3</accession>